<gene>
    <name evidence="2" type="ORF">AXE65_04505</name>
</gene>
<accession>A0A139SQU7</accession>
<dbReference type="EMBL" id="LSZO01000175">
    <property type="protein sequence ID" value="KXU36907.1"/>
    <property type="molecule type" value="Genomic_DNA"/>
</dbReference>
<comment type="caution">
    <text evidence="2">The sequence shown here is derived from an EMBL/GenBank/DDBJ whole genome shotgun (WGS) entry which is preliminary data.</text>
</comment>
<evidence type="ECO:0000313" key="3">
    <source>
        <dbReference type="Proteomes" id="UP000072660"/>
    </source>
</evidence>
<name>A0A139SQU7_9GAMM</name>
<feature type="region of interest" description="Disordered" evidence="1">
    <location>
        <begin position="43"/>
        <end position="65"/>
    </location>
</feature>
<dbReference type="AlphaFoldDB" id="A0A139SQU7"/>
<dbReference type="Proteomes" id="UP000072660">
    <property type="component" value="Unassembled WGS sequence"/>
</dbReference>
<feature type="compositionally biased region" description="Basic residues" evidence="1">
    <location>
        <begin position="44"/>
        <end position="65"/>
    </location>
</feature>
<evidence type="ECO:0000313" key="2">
    <source>
        <dbReference type="EMBL" id="KXU36907.1"/>
    </source>
</evidence>
<proteinExistence type="predicted"/>
<organism evidence="2 3">
    <name type="scientific">Ventosimonas gracilis</name>
    <dbReference type="NCBI Taxonomy" id="1680762"/>
    <lineage>
        <taxon>Bacteria</taxon>
        <taxon>Pseudomonadati</taxon>
        <taxon>Pseudomonadota</taxon>
        <taxon>Gammaproteobacteria</taxon>
        <taxon>Pseudomonadales</taxon>
        <taxon>Ventosimonadaceae</taxon>
        <taxon>Ventosimonas</taxon>
    </lineage>
</organism>
<reference evidence="2 3" key="1">
    <citation type="submission" date="2016-02" db="EMBL/GenBank/DDBJ databases">
        <authorList>
            <person name="Wen L."/>
            <person name="He K."/>
            <person name="Yang H."/>
        </authorList>
    </citation>
    <scope>NUCLEOTIDE SEQUENCE [LARGE SCALE GENOMIC DNA]</scope>
    <source>
        <strain evidence="2 3">CV58</strain>
    </source>
</reference>
<evidence type="ECO:0000256" key="1">
    <source>
        <dbReference type="SAM" id="MobiDB-lite"/>
    </source>
</evidence>
<protein>
    <submittedName>
        <fullName evidence="2">Uncharacterized protein</fullName>
    </submittedName>
</protein>
<sequence length="65" mass="7526">MEALTRDTEKQLEAVASAERTAFDNRLHDLAQQYAHRPAGINPHCRRLQSRTNPRRRACPLACRR</sequence>
<keyword evidence="3" id="KW-1185">Reference proteome</keyword>